<accession>A0AAQ0FG04</accession>
<dbReference type="Gene3D" id="2.40.160.10">
    <property type="entry name" value="Porin"/>
    <property type="match status" value="1"/>
</dbReference>
<dbReference type="GO" id="GO:0015288">
    <property type="term" value="F:porin activity"/>
    <property type="evidence" value="ECO:0007669"/>
    <property type="project" value="UniProtKB-KW"/>
</dbReference>
<dbReference type="InterPro" id="IPR033900">
    <property type="entry name" value="Gram_neg_porin_domain"/>
</dbReference>
<keyword evidence="4" id="KW-1134">Transmembrane beta strand</keyword>
<dbReference type="InterPro" id="IPR023614">
    <property type="entry name" value="Porin_dom_sf"/>
</dbReference>
<dbReference type="GO" id="GO:0034220">
    <property type="term" value="P:monoatomic ion transmembrane transport"/>
    <property type="evidence" value="ECO:0007669"/>
    <property type="project" value="InterPro"/>
</dbReference>
<dbReference type="GO" id="GO:0009279">
    <property type="term" value="C:cell outer membrane"/>
    <property type="evidence" value="ECO:0007669"/>
    <property type="project" value="UniProtKB-SubCell"/>
</dbReference>
<evidence type="ECO:0000256" key="4">
    <source>
        <dbReference type="ARBA" id="ARBA00022452"/>
    </source>
</evidence>
<comment type="subcellular location">
    <subcellularLocation>
        <location evidence="1">Cell outer membrane</location>
        <topology evidence="1">Multi-pass membrane protein</topology>
    </subcellularLocation>
</comment>
<evidence type="ECO:0000313" key="13">
    <source>
        <dbReference type="EMBL" id="RAQ14030.1"/>
    </source>
</evidence>
<protein>
    <submittedName>
        <fullName evidence="13">Porin</fullName>
    </submittedName>
</protein>
<evidence type="ECO:0000256" key="7">
    <source>
        <dbReference type="ARBA" id="ARBA00023065"/>
    </source>
</evidence>
<evidence type="ECO:0000256" key="5">
    <source>
        <dbReference type="ARBA" id="ARBA00022692"/>
    </source>
</evidence>
<proteinExistence type="predicted"/>
<organism evidence="13 14">
    <name type="scientific">Burkholderia cepacia</name>
    <name type="common">Pseudomonas cepacia</name>
    <dbReference type="NCBI Taxonomy" id="292"/>
    <lineage>
        <taxon>Bacteria</taxon>
        <taxon>Pseudomonadati</taxon>
        <taxon>Pseudomonadota</taxon>
        <taxon>Betaproteobacteria</taxon>
        <taxon>Burkholderiales</taxon>
        <taxon>Burkholderiaceae</taxon>
        <taxon>Burkholderia</taxon>
        <taxon>Burkholderia cepacia complex</taxon>
    </lineage>
</organism>
<dbReference type="InterPro" id="IPR001702">
    <property type="entry name" value="Porin_Gram-ve"/>
</dbReference>
<dbReference type="Proteomes" id="UP000248899">
    <property type="component" value="Unassembled WGS sequence"/>
</dbReference>
<evidence type="ECO:0000256" key="6">
    <source>
        <dbReference type="ARBA" id="ARBA00022729"/>
    </source>
</evidence>
<comment type="caution">
    <text evidence="13">The sequence shown here is derived from an EMBL/GenBank/DDBJ whole genome shotgun (WGS) entry which is preliminary data.</text>
</comment>
<evidence type="ECO:0000256" key="11">
    <source>
        <dbReference type="SAM" id="SignalP"/>
    </source>
</evidence>
<evidence type="ECO:0000256" key="9">
    <source>
        <dbReference type="ARBA" id="ARBA00023136"/>
    </source>
</evidence>
<comment type="subunit">
    <text evidence="2">Homotrimer.</text>
</comment>
<evidence type="ECO:0000256" key="10">
    <source>
        <dbReference type="ARBA" id="ARBA00023237"/>
    </source>
</evidence>
<keyword evidence="9" id="KW-0472">Membrane</keyword>
<feature type="domain" description="Porin" evidence="12">
    <location>
        <begin position="29"/>
        <end position="353"/>
    </location>
</feature>
<feature type="signal peptide" evidence="11">
    <location>
        <begin position="1"/>
        <end position="41"/>
    </location>
</feature>
<reference evidence="13 14" key="1">
    <citation type="submission" date="2018-06" db="EMBL/GenBank/DDBJ databases">
        <title>Towards the identification of Burkholderia cepacia strain which caused fatal septicemia.</title>
        <authorList>
            <person name="Bui L.A.T."/>
            <person name="Zakharova I.B."/>
            <person name="Shpak I.M."/>
            <person name="Teteryatnikova N."/>
            <person name="Ustinov D.V."/>
            <person name="Kuzyutina Y.A."/>
            <person name="Nguyen H.N."/>
            <person name="Antonov A.S."/>
            <person name="Avdyusheva E.F."/>
            <person name="Victorov D.V."/>
        </authorList>
    </citation>
    <scope>NUCLEOTIDE SEQUENCE [LARGE SCALE GENOMIC DNA]</scope>
    <source>
        <strain evidence="13 14">PT02</strain>
    </source>
</reference>
<gene>
    <name evidence="13" type="ORF">DPR02_06635</name>
</gene>
<evidence type="ECO:0000256" key="2">
    <source>
        <dbReference type="ARBA" id="ARBA00011233"/>
    </source>
</evidence>
<evidence type="ECO:0000256" key="1">
    <source>
        <dbReference type="ARBA" id="ARBA00004571"/>
    </source>
</evidence>
<dbReference type="InterPro" id="IPR050298">
    <property type="entry name" value="Gram-neg_bact_OMP"/>
</dbReference>
<evidence type="ECO:0000313" key="14">
    <source>
        <dbReference type="Proteomes" id="UP000248899"/>
    </source>
</evidence>
<dbReference type="Pfam" id="PF13609">
    <property type="entry name" value="Porin_4"/>
    <property type="match status" value="1"/>
</dbReference>
<keyword evidence="7" id="KW-0406">Ion transport</keyword>
<dbReference type="PRINTS" id="PR00184">
    <property type="entry name" value="NEISSPPORIN"/>
</dbReference>
<dbReference type="SUPFAM" id="SSF56935">
    <property type="entry name" value="Porins"/>
    <property type="match status" value="1"/>
</dbReference>
<evidence type="ECO:0000256" key="8">
    <source>
        <dbReference type="ARBA" id="ARBA00023114"/>
    </source>
</evidence>
<dbReference type="EMBL" id="QLUZ01000003">
    <property type="protein sequence ID" value="RAQ14030.1"/>
    <property type="molecule type" value="Genomic_DNA"/>
</dbReference>
<sequence length="388" mass="40577">MSRFGEEKMEMVRMKGGKTGVATDVAMGAAIAMLFAGAAHAQSTVTLYGIVDAGVTYTNNAKGHSLWQFTGGNESGPRWGLIGSEDLGGGLKANFRLENGFNVANGALGQGGRMFGRSAWVGLSGANWGAVTLGRQYNSTQDILGSLQMSSFLAQYSTHPFDNDDINNTFRLNNAVKYVSPTIAGLQANLVYGFSNSTGFANDNSWSAGVTYVNGPLNAGAAYARVNHPAVSTSGAVASDNYYPSSASVFGASLGSAIRQQIWGAGGSYAIGPATLGLLYTGSNFGQATGGALRFNNYEGSLRYMVTPALMAAAGYTYTQVARASESGHYHQVSAGVQYLLSKRTDVYVNGFYQKASSGVGHAWIDGTDSASTTTSQVAVVVGIRQKF</sequence>
<dbReference type="CDD" id="cd00342">
    <property type="entry name" value="gram_neg_porins"/>
    <property type="match status" value="1"/>
</dbReference>
<name>A0AAQ0FG04_BURCE</name>
<keyword evidence="10" id="KW-0998">Cell outer membrane</keyword>
<dbReference type="AlphaFoldDB" id="A0AAQ0FG04"/>
<keyword evidence="8" id="KW-0626">Porin</keyword>
<dbReference type="InterPro" id="IPR002299">
    <property type="entry name" value="Porin_Neis"/>
</dbReference>
<dbReference type="PRINTS" id="PR00182">
    <property type="entry name" value="ECOLNEIPORIN"/>
</dbReference>
<evidence type="ECO:0000256" key="3">
    <source>
        <dbReference type="ARBA" id="ARBA00022448"/>
    </source>
</evidence>
<feature type="chain" id="PRO_5042899737" evidence="11">
    <location>
        <begin position="42"/>
        <end position="388"/>
    </location>
</feature>
<dbReference type="GO" id="GO:0046930">
    <property type="term" value="C:pore complex"/>
    <property type="evidence" value="ECO:0007669"/>
    <property type="project" value="UniProtKB-KW"/>
</dbReference>
<keyword evidence="3" id="KW-0813">Transport</keyword>
<dbReference type="PANTHER" id="PTHR34501">
    <property type="entry name" value="PROTEIN YDDL-RELATED"/>
    <property type="match status" value="1"/>
</dbReference>
<keyword evidence="6 11" id="KW-0732">Signal</keyword>
<keyword evidence="5" id="KW-0812">Transmembrane</keyword>
<dbReference type="PANTHER" id="PTHR34501:SF9">
    <property type="entry name" value="MAJOR OUTER MEMBRANE PROTEIN P.IA"/>
    <property type="match status" value="1"/>
</dbReference>
<evidence type="ECO:0000259" key="12">
    <source>
        <dbReference type="Pfam" id="PF13609"/>
    </source>
</evidence>